<evidence type="ECO:0000256" key="1">
    <source>
        <dbReference type="ARBA" id="ARBA00004606"/>
    </source>
</evidence>
<comment type="caution">
    <text evidence="6">The sequence shown here is derived from an EMBL/GenBank/DDBJ whole genome shotgun (WGS) entry which is preliminary data.</text>
</comment>
<dbReference type="VEuPathDB" id="FungiDB:CAGL0B02904g"/>
<reference evidence="6 7" key="1">
    <citation type="submission" date="2015-10" db="EMBL/GenBank/DDBJ databases">
        <title>Draft genomes sequences of Candida glabrata isolates 1A, 1B, 2A, 2B, 3A and 3B.</title>
        <authorList>
            <person name="Haavelsrud O.E."/>
            <person name="Gaustad P."/>
        </authorList>
    </citation>
    <scope>NUCLEOTIDE SEQUENCE [LARGE SCALE GENOMIC DNA]</scope>
    <source>
        <strain evidence="6">910700640</strain>
    </source>
</reference>
<dbReference type="EMBL" id="LLZZ01000119">
    <property type="protein sequence ID" value="KTB03463.1"/>
    <property type="molecule type" value="Genomic_DNA"/>
</dbReference>
<comment type="subcellular location">
    <subcellularLocation>
        <location evidence="1">Membrane</location>
        <topology evidence="1">Single-pass type II membrane protein</topology>
    </subcellularLocation>
</comment>
<evidence type="ECO:0000256" key="3">
    <source>
        <dbReference type="ARBA" id="ARBA00022676"/>
    </source>
</evidence>
<sequence length="1179" mass="135971">MYRESPSLQRKVTDESKTYDPLLAQQITLDQKIGNFRNKVFRTFEFVNFMGNQAIPSGFNQDEPCNYNSKASLEYSNSTVPIIPNYTVFSESINHPKSRLYKFLQELTNGKPIETTFDKKWFMFGSSAEWLEEEQCYVSYSRLIISDWDTRTRASVSLIAAQAFDKDWNELYNKRIKYVDIETPEDFDEQLKAINAKYNIVEECLGRQEDGGYTKSDINSEGTSKCTPISDDVKELAETEKRMLIDRYFRVYPTVLDIPFKLTGEVSYRGPEDPKVIIRRNADGRHEPVVVYNMDDDNYDRRLMFAVMPHRKINPIVPLIDDEFSISGPQKNWTPFINDGDVTTDGSRGFIHVALHIIPTTILRCSLDDGVCTYVFRGEKINKLQKELKDLRGGTSFRRVPEIPELNGRKVWISIIKSHLNNCGGASQFYRPHVVLMEETDGKFNILSYSSAIHFDREVLSWDMHSSAMYHVNIMSPNSIASWHIVSHDHSKYEDYMEISFSEADCNSSVIVVRGMLNYILQVLGDSESVDWESKDLGLRLGTAPACVLTHLREHCEAYGKLPMSLLFGEKKPWRVTWRLVVLAIVSVLCLLSLSTIPDVYERTISTSRNTTCETEGSHDMSWKNRKTLAHMVSNFRKMDYKQFKFVNYLGNRPIPTDIDELQSCKHIEHDAILEHGNVTYPIRPNFKVFNEIIKNTNARIYKFLEGMAGDEPIESTFKNKWFMFGTTAEWLEQEQCYVAFSRLIISKGRNRAHPSVSLITAQAFDKDWNELYGKRIKYLDVETPEDFEEQLKAIDEKYNVEEDCYTNVEEGGIESNQEADTNSCIKNREERAMRAEEEKQELTDKYFRVYPTILDIPFKNKGNLDFMGPEDPKVIVRTNTDGKQEPLVAYNMNDKNYDRRLMFVILPHRKINPIVPLVDKTFSISGTQKNWTPFFHEGDASSDGSRGFVHVIQYMIPTTILRCSLDDGRCIFVFKANEIDSLKKVEFKDLRGGSSFIRVPQGIPELDGRKLWVGMIKSHIKKCGGATDFYRPHLVIMEEKDGKYNLLSLSSALHFDREVLGWDRETSFMVHVNVMSPNSISSWNIISHDHENDSYEDYMELSFSESDCTSYILTVRGVLDYILKILRDGSDAKFLDWNADDLAAKVGKPPKCVCSHLREHCDKYGAERVPDREIPWVS</sequence>
<keyword evidence="4" id="KW-0735">Signal-anchor</keyword>
<dbReference type="VEuPathDB" id="FungiDB:GWK60_B02761"/>
<gene>
    <name evidence="6" type="ORF">AO440_000289</name>
</gene>
<dbReference type="GO" id="GO:0071555">
    <property type="term" value="P:cell wall organization"/>
    <property type="evidence" value="ECO:0007669"/>
    <property type="project" value="UniProtKB-KW"/>
</dbReference>
<dbReference type="GO" id="GO:0000030">
    <property type="term" value="F:mannosyltransferase activity"/>
    <property type="evidence" value="ECO:0007669"/>
    <property type="project" value="InterPro"/>
</dbReference>
<dbReference type="Proteomes" id="UP000054886">
    <property type="component" value="Unassembled WGS sequence"/>
</dbReference>
<dbReference type="AlphaFoldDB" id="A0A0W0CV56"/>
<name>A0A0W0CV56_CANGB</name>
<keyword evidence="3 6" id="KW-0328">Glycosyltransferase</keyword>
<organism evidence="6 7">
    <name type="scientific">Candida glabrata</name>
    <name type="common">Yeast</name>
    <name type="synonym">Torulopsis glabrata</name>
    <dbReference type="NCBI Taxonomy" id="5478"/>
    <lineage>
        <taxon>Eukaryota</taxon>
        <taxon>Fungi</taxon>
        <taxon>Dikarya</taxon>
        <taxon>Ascomycota</taxon>
        <taxon>Saccharomycotina</taxon>
        <taxon>Saccharomycetes</taxon>
        <taxon>Saccharomycetales</taxon>
        <taxon>Saccharomycetaceae</taxon>
        <taxon>Nakaseomyces</taxon>
    </lineage>
</organism>
<keyword evidence="4" id="KW-0812">Transmembrane</keyword>
<dbReference type="GO" id="GO:0016020">
    <property type="term" value="C:membrane"/>
    <property type="evidence" value="ECO:0007669"/>
    <property type="project" value="UniProtKB-SubCell"/>
</dbReference>
<keyword evidence="6" id="KW-0808">Transferase</keyword>
<proteinExistence type="inferred from homology"/>
<evidence type="ECO:0000256" key="4">
    <source>
        <dbReference type="ARBA" id="ARBA00022968"/>
    </source>
</evidence>
<comment type="similarity">
    <text evidence="2">Belongs to the BMT family.</text>
</comment>
<dbReference type="VEuPathDB" id="FungiDB:GWK60_B02783"/>
<evidence type="ECO:0000313" key="7">
    <source>
        <dbReference type="Proteomes" id="UP000054886"/>
    </source>
</evidence>
<evidence type="ECO:0000256" key="5">
    <source>
        <dbReference type="ARBA" id="ARBA00023316"/>
    </source>
</evidence>
<dbReference type="VEuPathDB" id="FungiDB:CAGL0B02882g"/>
<keyword evidence="5" id="KW-0961">Cell wall biogenesis/degradation</keyword>
<dbReference type="VEuPathDB" id="FungiDB:B1J91_B02904g"/>
<accession>A0A0W0CV56</accession>
<protein>
    <submittedName>
        <fullName evidence="6">Beta-mannosyltransferase 1</fullName>
    </submittedName>
</protein>
<dbReference type="VEuPathDB" id="FungiDB:B1J91_B02882g"/>
<evidence type="ECO:0000313" key="6">
    <source>
        <dbReference type="EMBL" id="KTB03463.1"/>
    </source>
</evidence>
<dbReference type="Pfam" id="PF12141">
    <property type="entry name" value="BMT"/>
    <property type="match status" value="4"/>
</dbReference>
<dbReference type="VEuPathDB" id="FungiDB:GVI51_B02805"/>
<evidence type="ECO:0000256" key="2">
    <source>
        <dbReference type="ARBA" id="ARBA00009486"/>
    </source>
</evidence>
<dbReference type="InterPro" id="IPR021988">
    <property type="entry name" value="BMT1"/>
</dbReference>
<dbReference type="VEuPathDB" id="FungiDB:GVI51_B02827"/>